<reference evidence="2" key="1">
    <citation type="submission" date="2018-05" db="EMBL/GenBank/DDBJ databases">
        <authorList>
            <person name="Lanie J.A."/>
            <person name="Ng W.-L."/>
            <person name="Kazmierczak K.M."/>
            <person name="Andrzejewski T.M."/>
            <person name="Davidsen T.M."/>
            <person name="Wayne K.J."/>
            <person name="Tettelin H."/>
            <person name="Glass J.I."/>
            <person name="Rusch D."/>
            <person name="Podicherti R."/>
            <person name="Tsui H.-C.T."/>
            <person name="Winkler M.E."/>
        </authorList>
    </citation>
    <scope>NUCLEOTIDE SEQUENCE</scope>
</reference>
<name>A0A381P286_9ZZZZ</name>
<feature type="transmembrane region" description="Helical" evidence="1">
    <location>
        <begin position="39"/>
        <end position="56"/>
    </location>
</feature>
<sequence length="160" mass="17906">MSAPQVAFISHLSYAYAHIIPFQELTIYSFFLPEVLRKLIVLSCVFLILSGILLAYPELFPWAEESSATSLLHIWAGFFFLVIFPMYSWDHIRGHADRLTKFSLVTASGIVQFFSGLGLIVSGIPLLLYGADALDFPREIHLGLTFVLAGSLVLHKCSRK</sequence>
<feature type="transmembrane region" description="Helical" evidence="1">
    <location>
        <begin position="68"/>
        <end position="90"/>
    </location>
</feature>
<proteinExistence type="predicted"/>
<dbReference type="SUPFAM" id="SSF81342">
    <property type="entry name" value="Transmembrane di-heme cytochromes"/>
    <property type="match status" value="1"/>
</dbReference>
<keyword evidence="1" id="KW-0472">Membrane</keyword>
<feature type="transmembrane region" description="Helical" evidence="1">
    <location>
        <begin position="12"/>
        <end position="32"/>
    </location>
</feature>
<evidence type="ECO:0000313" key="2">
    <source>
        <dbReference type="EMBL" id="SUZ59783.1"/>
    </source>
</evidence>
<accession>A0A381P286</accession>
<organism evidence="2">
    <name type="scientific">marine metagenome</name>
    <dbReference type="NCBI Taxonomy" id="408172"/>
    <lineage>
        <taxon>unclassified sequences</taxon>
        <taxon>metagenomes</taxon>
        <taxon>ecological metagenomes</taxon>
    </lineage>
</organism>
<keyword evidence="1" id="KW-1133">Transmembrane helix</keyword>
<dbReference type="AlphaFoldDB" id="A0A381P286"/>
<dbReference type="GO" id="GO:0016020">
    <property type="term" value="C:membrane"/>
    <property type="evidence" value="ECO:0007669"/>
    <property type="project" value="InterPro"/>
</dbReference>
<protein>
    <submittedName>
        <fullName evidence="2">Uncharacterized protein</fullName>
    </submittedName>
</protein>
<keyword evidence="1" id="KW-0812">Transmembrane</keyword>
<feature type="transmembrane region" description="Helical" evidence="1">
    <location>
        <begin position="140"/>
        <end position="157"/>
    </location>
</feature>
<feature type="transmembrane region" description="Helical" evidence="1">
    <location>
        <begin position="102"/>
        <end position="128"/>
    </location>
</feature>
<evidence type="ECO:0000256" key="1">
    <source>
        <dbReference type="SAM" id="Phobius"/>
    </source>
</evidence>
<dbReference type="InterPro" id="IPR016174">
    <property type="entry name" value="Di-haem_cyt_TM"/>
</dbReference>
<gene>
    <name evidence="2" type="ORF">METZ01_LOCUS12637</name>
</gene>
<dbReference type="EMBL" id="UINC01000699">
    <property type="protein sequence ID" value="SUZ59783.1"/>
    <property type="molecule type" value="Genomic_DNA"/>
</dbReference>
<dbReference type="GO" id="GO:0022904">
    <property type="term" value="P:respiratory electron transport chain"/>
    <property type="evidence" value="ECO:0007669"/>
    <property type="project" value="InterPro"/>
</dbReference>